<keyword evidence="1" id="KW-0902">Two-component regulatory system</keyword>
<dbReference type="Pfam" id="PF01627">
    <property type="entry name" value="Hpt"/>
    <property type="match status" value="1"/>
</dbReference>
<name>A0A656HEN6_THINJ</name>
<dbReference type="PROSITE" id="PS50894">
    <property type="entry name" value="HPT"/>
    <property type="match status" value="1"/>
</dbReference>
<feature type="modified residue" description="Phosphohistidine" evidence="2">
    <location>
        <position position="60"/>
    </location>
</feature>
<feature type="domain" description="HPt" evidence="3">
    <location>
        <begin position="21"/>
        <end position="114"/>
    </location>
</feature>
<evidence type="ECO:0000259" key="3">
    <source>
        <dbReference type="PROSITE" id="PS50894"/>
    </source>
</evidence>
<keyword evidence="5" id="KW-1185">Reference proteome</keyword>
<accession>A0A656HEN6</accession>
<dbReference type="Gene3D" id="1.20.120.160">
    <property type="entry name" value="HPT domain"/>
    <property type="match status" value="1"/>
</dbReference>
<reference evidence="5" key="1">
    <citation type="journal article" date="2011" name="Stand. Genomic Sci.">
        <title>Genome sequence of the filamentous, gliding Thiothrix nivea neotype strain (JP2(T)).</title>
        <authorList>
            <person name="Lapidus A."/>
            <person name="Nolan M."/>
            <person name="Lucas S."/>
            <person name="Glavina Del Rio T."/>
            <person name="Tice H."/>
            <person name="Cheng J.F."/>
            <person name="Tapia R."/>
            <person name="Han C."/>
            <person name="Goodwin L."/>
            <person name="Pitluck S."/>
            <person name="Liolios K."/>
            <person name="Pagani I."/>
            <person name="Ivanova N."/>
            <person name="Huntemann M."/>
            <person name="Mavromatis K."/>
            <person name="Mikhailova N."/>
            <person name="Pati A."/>
            <person name="Chen A."/>
            <person name="Palaniappan K."/>
            <person name="Land M."/>
            <person name="Brambilla E.M."/>
            <person name="Rohde M."/>
            <person name="Abt B."/>
            <person name="Verbarg S."/>
            <person name="Goker M."/>
            <person name="Bristow J."/>
            <person name="Eisen J.A."/>
            <person name="Markowitz V."/>
            <person name="Hugenholtz P."/>
            <person name="Kyrpides N.C."/>
            <person name="Klenk H.P."/>
            <person name="Woyke T."/>
        </authorList>
    </citation>
    <scope>NUCLEOTIDE SEQUENCE [LARGE SCALE GENOMIC DNA]</scope>
    <source>
        <strain evidence="5">ATCC 35100 / DSM 5205 / JP2</strain>
    </source>
</reference>
<dbReference type="GO" id="GO:0000160">
    <property type="term" value="P:phosphorelay signal transduction system"/>
    <property type="evidence" value="ECO:0007669"/>
    <property type="project" value="UniProtKB-KW"/>
</dbReference>
<dbReference type="Proteomes" id="UP000005317">
    <property type="component" value="Unassembled WGS sequence"/>
</dbReference>
<protein>
    <submittedName>
        <fullName evidence="4">Hpt domain protein</fullName>
    </submittedName>
</protein>
<keyword evidence="2" id="KW-0597">Phosphoprotein</keyword>
<evidence type="ECO:0000313" key="4">
    <source>
        <dbReference type="EMBL" id="EIJ33926.1"/>
    </source>
</evidence>
<dbReference type="InterPro" id="IPR036641">
    <property type="entry name" value="HPT_dom_sf"/>
</dbReference>
<dbReference type="EMBL" id="JH651384">
    <property type="protein sequence ID" value="EIJ33926.1"/>
    <property type="molecule type" value="Genomic_DNA"/>
</dbReference>
<gene>
    <name evidence="4" type="ORF">Thini_1310</name>
</gene>
<evidence type="ECO:0000313" key="5">
    <source>
        <dbReference type="Proteomes" id="UP000005317"/>
    </source>
</evidence>
<sequence>MTIMPSSPIDEETYSQLLDIMADEFAELVNCFRDDSDQALRLLQQHVNAEDSAAVGIICHKLKSSSKLIGAFKMAEFARLLEDYKDDNDQQLAETHVQQLCDEYARVQEWLDAHVVAC</sequence>
<dbReference type="AlphaFoldDB" id="A0A656HEN6"/>
<organism evidence="4 5">
    <name type="scientific">Thiothrix nivea (strain ATCC 35100 / DSM 5205 / JP2)</name>
    <dbReference type="NCBI Taxonomy" id="870187"/>
    <lineage>
        <taxon>Bacteria</taxon>
        <taxon>Pseudomonadati</taxon>
        <taxon>Pseudomonadota</taxon>
        <taxon>Gammaproteobacteria</taxon>
        <taxon>Thiotrichales</taxon>
        <taxon>Thiotrichaceae</taxon>
        <taxon>Thiothrix</taxon>
    </lineage>
</organism>
<proteinExistence type="predicted"/>
<evidence type="ECO:0000256" key="2">
    <source>
        <dbReference type="PROSITE-ProRule" id="PRU00110"/>
    </source>
</evidence>
<dbReference type="SUPFAM" id="SSF47226">
    <property type="entry name" value="Histidine-containing phosphotransfer domain, HPT domain"/>
    <property type="match status" value="1"/>
</dbReference>
<dbReference type="GO" id="GO:0004672">
    <property type="term" value="F:protein kinase activity"/>
    <property type="evidence" value="ECO:0007669"/>
    <property type="project" value="UniProtKB-ARBA"/>
</dbReference>
<dbReference type="RefSeq" id="WP_002707872.1">
    <property type="nucleotide sequence ID" value="NZ_JH651384.1"/>
</dbReference>
<dbReference type="OrthoDB" id="9131849at2"/>
<dbReference type="InterPro" id="IPR008207">
    <property type="entry name" value="Sig_transdc_His_kin_Hpt_dom"/>
</dbReference>
<evidence type="ECO:0000256" key="1">
    <source>
        <dbReference type="ARBA" id="ARBA00023012"/>
    </source>
</evidence>